<feature type="transmembrane region" description="Helical" evidence="2">
    <location>
        <begin position="152"/>
        <end position="174"/>
    </location>
</feature>
<sequence>MWDGQLIFRRELVGAARRAGYYRLRVACMVAILAVLAVWVPWQQFQSRAGSVGGRPFVSPQSLGGLAADAFVGTVASLVFVVLSLAPSFMAGVVVEEKQQRTLPELLTTQLEPFSILWPKLLALLMQVGILVGLAVPFLVFTATLADIKGWFVALVLTMVASTSYFVGGCAILASTVSQRLNEAIFASYALAVGILVIPSLLLDGLVLIVLPGVIPYRLELEFYLAWLLWVSPVSFWAQYQFGWLPEEWLTTRLLALIGLQLVYGTALVGLSAALLRPINARQQGESRSASRRSRPLLPRPRVFGNPVAWKEIFAAPPGGLGARLVQLAILVGAVWLLIRGWQWYFGPAFAFTYPGIAPWLDGFGFGMAPLDPRPAAHTYLEQFFRFATLIWLMGVVVVVTDGWIRERLQDTWVTLLSTPLSGPELIRGKALGCVVRLWPIAVALLVTETLAVSSGIVHPVGALLRWITLAAITWLAALAATFFAVLVRSRPSIIIIGALGLSLLLVFGRRLPVDAQSFFKPDAVIASLGISWRDWNELIQRSDWLLQAQGRFLVDRITDYRHGLVIAIVYVGLAVFATVVMFNEFDALIDRPRRSAQPPTRTNGASRAATQTAFPNAGVTPISVISQSAHSPTTLISASPLLVAPPSSSPSPLTIDAEAAVTPAPPPMSNPSPPPVSR</sequence>
<reference evidence="3 4" key="2">
    <citation type="journal article" date="2011" name="Stand. Genomic Sci.">
        <title>Complete genome sequence of Isosphaera pallida type strain (IS1B).</title>
        <authorList>
            <consortium name="US DOE Joint Genome Institute (JGI-PGF)"/>
            <person name="Goker M."/>
            <person name="Cleland D."/>
            <person name="Saunders E."/>
            <person name="Lapidus A."/>
            <person name="Nolan M."/>
            <person name="Lucas S."/>
            <person name="Hammon N."/>
            <person name="Deshpande S."/>
            <person name="Cheng J.F."/>
            <person name="Tapia R."/>
            <person name="Han C."/>
            <person name="Goodwin L."/>
            <person name="Pitluck S."/>
            <person name="Liolios K."/>
            <person name="Pagani I."/>
            <person name="Ivanova N."/>
            <person name="Mavromatis K."/>
            <person name="Pati A."/>
            <person name="Chen A."/>
            <person name="Palaniappan K."/>
            <person name="Land M."/>
            <person name="Hauser L."/>
            <person name="Chang Y.J."/>
            <person name="Jeffries C.D."/>
            <person name="Detter J.C."/>
            <person name="Beck B."/>
            <person name="Woyke T."/>
            <person name="Bristow J."/>
            <person name="Eisen J.A."/>
            <person name="Markowitz V."/>
            <person name="Hugenholtz P."/>
            <person name="Kyrpides N.C."/>
            <person name="Klenk H.P."/>
        </authorList>
    </citation>
    <scope>NUCLEOTIDE SEQUENCE [LARGE SCALE GENOMIC DNA]</scope>
    <source>
        <strain evidence="4">ATCC 43644 / DSM 9630 / IS1B</strain>
    </source>
</reference>
<evidence type="ECO:0000256" key="1">
    <source>
        <dbReference type="SAM" id="MobiDB-lite"/>
    </source>
</evidence>
<feature type="transmembrane region" description="Helical" evidence="2">
    <location>
        <begin position="464"/>
        <end position="487"/>
    </location>
</feature>
<dbReference type="KEGG" id="ipa:Isop_3610"/>
<dbReference type="InParanoid" id="E8QYI4"/>
<evidence type="ECO:0000313" key="3">
    <source>
        <dbReference type="EMBL" id="ADV64167.1"/>
    </source>
</evidence>
<feature type="transmembrane region" description="Helical" evidence="2">
    <location>
        <begin position="121"/>
        <end position="145"/>
    </location>
</feature>
<feature type="transmembrane region" description="Helical" evidence="2">
    <location>
        <begin position="321"/>
        <end position="339"/>
    </location>
</feature>
<feature type="transmembrane region" description="Helical" evidence="2">
    <location>
        <begin position="63"/>
        <end position="86"/>
    </location>
</feature>
<keyword evidence="2" id="KW-0812">Transmembrane</keyword>
<name>E8QYI4_ISOPI</name>
<feature type="transmembrane region" description="Helical" evidence="2">
    <location>
        <begin position="565"/>
        <end position="586"/>
    </location>
</feature>
<feature type="transmembrane region" description="Helical" evidence="2">
    <location>
        <begin position="186"/>
        <end position="211"/>
    </location>
</feature>
<accession>E8QYI4</accession>
<feature type="transmembrane region" description="Helical" evidence="2">
    <location>
        <begin position="20"/>
        <end position="42"/>
    </location>
</feature>
<dbReference type="AlphaFoldDB" id="E8QYI4"/>
<dbReference type="EMBL" id="CP002353">
    <property type="protein sequence ID" value="ADV64167.1"/>
    <property type="molecule type" value="Genomic_DNA"/>
</dbReference>
<feature type="region of interest" description="Disordered" evidence="1">
    <location>
        <begin position="641"/>
        <end position="679"/>
    </location>
</feature>
<feature type="transmembrane region" description="Helical" evidence="2">
    <location>
        <begin position="384"/>
        <end position="405"/>
    </location>
</feature>
<keyword evidence="4" id="KW-1185">Reference proteome</keyword>
<evidence type="ECO:0000256" key="2">
    <source>
        <dbReference type="SAM" id="Phobius"/>
    </source>
</evidence>
<gene>
    <name evidence="3" type="ordered locus">Isop_3610</name>
</gene>
<feature type="transmembrane region" description="Helical" evidence="2">
    <location>
        <begin position="223"/>
        <end position="242"/>
    </location>
</feature>
<proteinExistence type="predicted"/>
<feature type="compositionally biased region" description="Polar residues" evidence="1">
    <location>
        <begin position="598"/>
        <end position="613"/>
    </location>
</feature>
<feature type="transmembrane region" description="Helical" evidence="2">
    <location>
        <begin position="438"/>
        <end position="458"/>
    </location>
</feature>
<dbReference type="RefSeq" id="WP_013566455.1">
    <property type="nucleotide sequence ID" value="NC_014962.1"/>
</dbReference>
<feature type="transmembrane region" description="Helical" evidence="2">
    <location>
        <begin position="494"/>
        <end position="512"/>
    </location>
</feature>
<keyword evidence="2" id="KW-0472">Membrane</keyword>
<protein>
    <recommendedName>
        <fullName evidence="5">ABC-2 type transporter</fullName>
    </recommendedName>
</protein>
<dbReference type="eggNOG" id="COG1668">
    <property type="taxonomic scope" value="Bacteria"/>
</dbReference>
<reference key="1">
    <citation type="submission" date="2010-11" db="EMBL/GenBank/DDBJ databases">
        <title>The complete sequence of chromosome of Isophaera pallida ATCC 43644.</title>
        <authorList>
            <consortium name="US DOE Joint Genome Institute (JGI-PGF)"/>
            <person name="Lucas S."/>
            <person name="Copeland A."/>
            <person name="Lapidus A."/>
            <person name="Bruce D."/>
            <person name="Goodwin L."/>
            <person name="Pitluck S."/>
            <person name="Kyrpides N."/>
            <person name="Mavromatis K."/>
            <person name="Pagani I."/>
            <person name="Ivanova N."/>
            <person name="Saunders E."/>
            <person name="Brettin T."/>
            <person name="Detter J.C."/>
            <person name="Han C."/>
            <person name="Tapia R."/>
            <person name="Land M."/>
            <person name="Hauser L."/>
            <person name="Markowitz V."/>
            <person name="Cheng J.-F."/>
            <person name="Hugenholtz P."/>
            <person name="Woyke T."/>
            <person name="Wu D."/>
            <person name="Eisen J.A."/>
        </authorList>
    </citation>
    <scope>NUCLEOTIDE SEQUENCE</scope>
    <source>
        <strain>ATCC 43644</strain>
    </source>
</reference>
<feature type="transmembrane region" description="Helical" evidence="2">
    <location>
        <begin position="254"/>
        <end position="276"/>
    </location>
</feature>
<dbReference type="HOGENOM" id="CLU_424457_0_0_0"/>
<evidence type="ECO:0000313" key="4">
    <source>
        <dbReference type="Proteomes" id="UP000008631"/>
    </source>
</evidence>
<keyword evidence="2" id="KW-1133">Transmembrane helix</keyword>
<feature type="compositionally biased region" description="Low complexity" evidence="1">
    <location>
        <begin position="641"/>
        <end position="654"/>
    </location>
</feature>
<evidence type="ECO:0008006" key="5">
    <source>
        <dbReference type="Google" id="ProtNLM"/>
    </source>
</evidence>
<organism evidence="3 4">
    <name type="scientific">Isosphaera pallida (strain ATCC 43644 / DSM 9630 / IS1B)</name>
    <dbReference type="NCBI Taxonomy" id="575540"/>
    <lineage>
        <taxon>Bacteria</taxon>
        <taxon>Pseudomonadati</taxon>
        <taxon>Planctomycetota</taxon>
        <taxon>Planctomycetia</taxon>
        <taxon>Isosphaerales</taxon>
        <taxon>Isosphaeraceae</taxon>
        <taxon>Isosphaera</taxon>
    </lineage>
</organism>
<feature type="region of interest" description="Disordered" evidence="1">
    <location>
        <begin position="594"/>
        <end position="613"/>
    </location>
</feature>
<feature type="compositionally biased region" description="Pro residues" evidence="1">
    <location>
        <begin position="664"/>
        <end position="679"/>
    </location>
</feature>
<dbReference type="Proteomes" id="UP000008631">
    <property type="component" value="Chromosome"/>
</dbReference>